<organism evidence="1 2">
    <name type="scientific">Kitasatospora arboriphila</name>
    <dbReference type="NCBI Taxonomy" id="258052"/>
    <lineage>
        <taxon>Bacteria</taxon>
        <taxon>Bacillati</taxon>
        <taxon>Actinomycetota</taxon>
        <taxon>Actinomycetes</taxon>
        <taxon>Kitasatosporales</taxon>
        <taxon>Streptomycetaceae</taxon>
        <taxon>Kitasatospora</taxon>
    </lineage>
</organism>
<dbReference type="Gene3D" id="3.30.1780.10">
    <property type="entry name" value="ornithine cyclodeaminase, domain 1"/>
    <property type="match status" value="1"/>
</dbReference>
<dbReference type="Proteomes" id="UP001499987">
    <property type="component" value="Unassembled WGS sequence"/>
</dbReference>
<sequence length="313" mass="31622">MSGVLVLDRAQTRAALDPAEVIGAVARALVAVARDEVSAPPRIAARTPTGLLGAMPGHVPGLGLAAKLVSVFADPAAPGRDSHRGVVALFDEQDGRPLALMDAEPLTAVRTAACATLSMRALAAPTPRRVAVLGTGTQARAQLALLTGLGPRTEVVVGGRDTDRARRAAELLPGAVACTVAEALAGADVVFCCTDASEPVLRRADLAPGAHVSSVGGSRGPELDAATVREGALFVEWPGAASPPPAGAHELRGVPAERLTLLGAVLDGTAPGRRSPDELTVFKSTGHAALDVAAASVVHRAARTRGLGTVVDL</sequence>
<keyword evidence="2" id="KW-1185">Reference proteome</keyword>
<dbReference type="InterPro" id="IPR036291">
    <property type="entry name" value="NAD(P)-bd_dom_sf"/>
</dbReference>
<dbReference type="PANTHER" id="PTHR13812">
    <property type="entry name" value="KETIMINE REDUCTASE MU-CRYSTALLIN"/>
    <property type="match status" value="1"/>
</dbReference>
<dbReference type="PANTHER" id="PTHR13812:SF19">
    <property type="entry name" value="KETIMINE REDUCTASE MU-CRYSTALLIN"/>
    <property type="match status" value="1"/>
</dbReference>
<name>A0ABN1TA47_9ACTN</name>
<dbReference type="PIRSF" id="PIRSF001439">
    <property type="entry name" value="CryM"/>
    <property type="match status" value="1"/>
</dbReference>
<reference evidence="1 2" key="1">
    <citation type="journal article" date="2019" name="Int. J. Syst. Evol. Microbiol.">
        <title>The Global Catalogue of Microorganisms (GCM) 10K type strain sequencing project: providing services to taxonomists for standard genome sequencing and annotation.</title>
        <authorList>
            <consortium name="The Broad Institute Genomics Platform"/>
            <consortium name="The Broad Institute Genome Sequencing Center for Infectious Disease"/>
            <person name="Wu L."/>
            <person name="Ma J."/>
        </authorList>
    </citation>
    <scope>NUCLEOTIDE SEQUENCE [LARGE SCALE GENOMIC DNA]</scope>
    <source>
        <strain evidence="1 2">JCM 13002</strain>
    </source>
</reference>
<gene>
    <name evidence="1" type="ORF">GCM10009663_04620</name>
</gene>
<protein>
    <submittedName>
        <fullName evidence="1">Ornithine cyclodeaminase family protein</fullName>
    </submittedName>
</protein>
<dbReference type="InterPro" id="IPR003462">
    <property type="entry name" value="ODC_Mu_crystall"/>
</dbReference>
<dbReference type="SUPFAM" id="SSF51735">
    <property type="entry name" value="NAD(P)-binding Rossmann-fold domains"/>
    <property type="match status" value="1"/>
</dbReference>
<dbReference type="InterPro" id="IPR023401">
    <property type="entry name" value="ODC_N"/>
</dbReference>
<dbReference type="RefSeq" id="WP_344621736.1">
    <property type="nucleotide sequence ID" value="NZ_BAAALD010000003.1"/>
</dbReference>
<dbReference type="Gene3D" id="3.40.50.720">
    <property type="entry name" value="NAD(P)-binding Rossmann-like Domain"/>
    <property type="match status" value="1"/>
</dbReference>
<evidence type="ECO:0000313" key="2">
    <source>
        <dbReference type="Proteomes" id="UP001499987"/>
    </source>
</evidence>
<evidence type="ECO:0000313" key="1">
    <source>
        <dbReference type="EMBL" id="GAA1069962.1"/>
    </source>
</evidence>
<accession>A0ABN1TA47</accession>
<dbReference type="Pfam" id="PF02423">
    <property type="entry name" value="OCD_Mu_crystall"/>
    <property type="match status" value="1"/>
</dbReference>
<comment type="caution">
    <text evidence="1">The sequence shown here is derived from an EMBL/GenBank/DDBJ whole genome shotgun (WGS) entry which is preliminary data.</text>
</comment>
<proteinExistence type="predicted"/>
<dbReference type="EMBL" id="BAAALD010000003">
    <property type="protein sequence ID" value="GAA1069962.1"/>
    <property type="molecule type" value="Genomic_DNA"/>
</dbReference>